<evidence type="ECO:0000256" key="7">
    <source>
        <dbReference type="RuleBase" id="RU003346"/>
    </source>
</evidence>
<dbReference type="PROSITE" id="PS50850">
    <property type="entry name" value="MFS"/>
    <property type="match status" value="1"/>
</dbReference>
<dbReference type="PhylomeDB" id="A0A060SYS1"/>
<feature type="transmembrane region" description="Helical" evidence="8">
    <location>
        <begin position="430"/>
        <end position="449"/>
    </location>
</feature>
<dbReference type="InterPro" id="IPR050360">
    <property type="entry name" value="MFS_Sugar_Transporters"/>
</dbReference>
<dbReference type="EMBL" id="HG937691">
    <property type="protein sequence ID" value="CDP33649.1"/>
    <property type="molecule type" value="Genomic_DNA"/>
</dbReference>
<protein>
    <submittedName>
        <fullName evidence="10">ARAD1A14102p</fullName>
    </submittedName>
</protein>
<dbReference type="InterPro" id="IPR003663">
    <property type="entry name" value="Sugar/inositol_transpt"/>
</dbReference>
<gene>
    <name evidence="10" type="ORF">GNLVRS02_ARAD1A14102g</name>
</gene>
<feature type="transmembrane region" description="Helical" evidence="8">
    <location>
        <begin position="399"/>
        <end position="418"/>
    </location>
</feature>
<proteinExistence type="inferred from homology"/>
<dbReference type="AlphaFoldDB" id="A0A060SYS1"/>
<keyword evidence="5 8" id="KW-1133">Transmembrane helix</keyword>
<dbReference type="PROSITE" id="PS00216">
    <property type="entry name" value="SUGAR_TRANSPORT_1"/>
    <property type="match status" value="1"/>
</dbReference>
<name>A0A060SYS1_BLAAD</name>
<dbReference type="FunFam" id="1.20.1250.20:FF:000134">
    <property type="entry name" value="MFS sugar transporter protein"/>
    <property type="match status" value="1"/>
</dbReference>
<feature type="transmembrane region" description="Helical" evidence="8">
    <location>
        <begin position="142"/>
        <end position="162"/>
    </location>
</feature>
<feature type="transmembrane region" description="Helical" evidence="8">
    <location>
        <begin position="335"/>
        <end position="357"/>
    </location>
</feature>
<feature type="domain" description="Major facilitator superfamily (MFS) profile" evidence="9">
    <location>
        <begin position="15"/>
        <end position="453"/>
    </location>
</feature>
<feature type="transmembrane region" description="Helical" evidence="8">
    <location>
        <begin position="174"/>
        <end position="196"/>
    </location>
</feature>
<keyword evidence="4 8" id="KW-0812">Transmembrane</keyword>
<dbReference type="PANTHER" id="PTHR48022:SF28">
    <property type="entry name" value="MAJOR FACILITATOR SUPERFAMILY (MFS) PROFILE DOMAIN-CONTAINING PROTEIN-RELATED"/>
    <property type="match status" value="1"/>
</dbReference>
<reference evidence="10" key="1">
    <citation type="submission" date="2014-02" db="EMBL/GenBank/DDBJ databases">
        <authorList>
            <person name="Genoscope - CEA"/>
        </authorList>
    </citation>
    <scope>NUCLEOTIDE SEQUENCE</scope>
    <source>
        <strain evidence="10">LS3</strain>
    </source>
</reference>
<evidence type="ECO:0000256" key="3">
    <source>
        <dbReference type="ARBA" id="ARBA00022448"/>
    </source>
</evidence>
<dbReference type="PROSITE" id="PS00217">
    <property type="entry name" value="SUGAR_TRANSPORT_2"/>
    <property type="match status" value="1"/>
</dbReference>
<dbReference type="PANTHER" id="PTHR48022">
    <property type="entry name" value="PLASTIDIC GLUCOSE TRANSPORTER 4"/>
    <property type="match status" value="1"/>
</dbReference>
<dbReference type="InterPro" id="IPR005829">
    <property type="entry name" value="Sugar_transporter_CS"/>
</dbReference>
<feature type="transmembrane region" description="Helical" evidence="8">
    <location>
        <begin position="109"/>
        <end position="130"/>
    </location>
</feature>
<evidence type="ECO:0000256" key="1">
    <source>
        <dbReference type="ARBA" id="ARBA00004141"/>
    </source>
</evidence>
<dbReference type="Pfam" id="PF00083">
    <property type="entry name" value="Sugar_tr"/>
    <property type="match status" value="1"/>
</dbReference>
<evidence type="ECO:0000259" key="9">
    <source>
        <dbReference type="PROSITE" id="PS50850"/>
    </source>
</evidence>
<evidence type="ECO:0000256" key="6">
    <source>
        <dbReference type="ARBA" id="ARBA00023136"/>
    </source>
</evidence>
<dbReference type="InterPro" id="IPR005828">
    <property type="entry name" value="MFS_sugar_transport-like"/>
</dbReference>
<feature type="transmembrane region" description="Helical" evidence="8">
    <location>
        <begin position="84"/>
        <end position="103"/>
    </location>
</feature>
<feature type="transmembrane region" description="Helical" evidence="8">
    <location>
        <begin position="53"/>
        <end position="72"/>
    </location>
</feature>
<evidence type="ECO:0000313" key="10">
    <source>
        <dbReference type="EMBL" id="CDP33649.1"/>
    </source>
</evidence>
<feature type="transmembrane region" description="Helical" evidence="8">
    <location>
        <begin position="305"/>
        <end position="328"/>
    </location>
</feature>
<dbReference type="NCBIfam" id="TIGR00879">
    <property type="entry name" value="SP"/>
    <property type="match status" value="1"/>
</dbReference>
<evidence type="ECO:0000256" key="8">
    <source>
        <dbReference type="SAM" id="Phobius"/>
    </source>
</evidence>
<dbReference type="GO" id="GO:0005351">
    <property type="term" value="F:carbohydrate:proton symporter activity"/>
    <property type="evidence" value="ECO:0007669"/>
    <property type="project" value="TreeGrafter"/>
</dbReference>
<accession>A0A060SYS1</accession>
<feature type="transmembrane region" description="Helical" evidence="8">
    <location>
        <begin position="363"/>
        <end position="387"/>
    </location>
</feature>
<dbReference type="PROSITE" id="PS51257">
    <property type="entry name" value="PROKAR_LIPOPROTEIN"/>
    <property type="match status" value="1"/>
</dbReference>
<dbReference type="SUPFAM" id="SSF103473">
    <property type="entry name" value="MFS general substrate transporter"/>
    <property type="match status" value="1"/>
</dbReference>
<sequence length="510" mass="56970">MKLPQLPQWYSFYGITLACSFGFALFGIDSSLMSGVLANREFKNQFNDPDDTIVGQITSSFDLGCFITAVIASLIGNRWSRKRTIIIGCFIHMVGGILQTTSYSVGQFITGRIIAGFGNGFITVAIPVYQSECTPAPIRGRVLSLLGVMNASGGVLIAWVNYGMMYVKGSSVAWRFPVSLQILFSMATLVMTPFLAESPRWLLINGRDEQARTVLAGLSNEDPDSDAVHTLFTEIKYHVEHEQELAATSRTKDLFNGNDKLQNLRRITLGAGTQFMQQWGGINVILYYATVIYQNSLGFDESMSYILSACNQMNYTLFLIITSFFLIDRVGRKPLMFWGAISQGICFMIVVICLSIGTKDASIVAISFMFVYYSTYGSTWAMIPWLYPTEINSLKYRNTGAAISTATNWIFNYVIVLITPTGIANLAWRYYIIYAVMNFAGATAIALFYEETAGLTLEEVDELFEYGKRRVNLNELIPGRHRKRVLVRDPAITVEDKAHDEFVEDVKAAT</sequence>
<dbReference type="Gene3D" id="1.20.1250.20">
    <property type="entry name" value="MFS general substrate transporter like domains"/>
    <property type="match status" value="1"/>
</dbReference>
<keyword evidence="3 7" id="KW-0813">Transport</keyword>
<comment type="similarity">
    <text evidence="2 7">Belongs to the major facilitator superfamily. Sugar transporter (TC 2.A.1.1) family.</text>
</comment>
<dbReference type="PRINTS" id="PR00171">
    <property type="entry name" value="SUGRTRNSPORT"/>
</dbReference>
<feature type="transmembrane region" description="Helical" evidence="8">
    <location>
        <begin position="12"/>
        <end position="33"/>
    </location>
</feature>
<keyword evidence="6 8" id="KW-0472">Membrane</keyword>
<evidence type="ECO:0000256" key="2">
    <source>
        <dbReference type="ARBA" id="ARBA00010992"/>
    </source>
</evidence>
<dbReference type="InterPro" id="IPR036259">
    <property type="entry name" value="MFS_trans_sf"/>
</dbReference>
<comment type="subcellular location">
    <subcellularLocation>
        <location evidence="1">Membrane</location>
        <topology evidence="1">Multi-pass membrane protein</topology>
    </subcellularLocation>
</comment>
<dbReference type="InterPro" id="IPR020846">
    <property type="entry name" value="MFS_dom"/>
</dbReference>
<dbReference type="GO" id="GO:0016020">
    <property type="term" value="C:membrane"/>
    <property type="evidence" value="ECO:0007669"/>
    <property type="project" value="UniProtKB-SubCell"/>
</dbReference>
<reference evidence="10" key="2">
    <citation type="submission" date="2014-06" db="EMBL/GenBank/DDBJ databases">
        <title>The complete genome of Blastobotrys (Arxula) adeninivorans LS3 - a yeast of biotechnological interest.</title>
        <authorList>
            <person name="Kunze G."/>
            <person name="Gaillardin C."/>
            <person name="Czernicka M."/>
            <person name="Durrens P."/>
            <person name="Martin T."/>
            <person name="Boer E."/>
            <person name="Gabaldon T."/>
            <person name="Cruz J."/>
            <person name="Talla E."/>
            <person name="Marck C."/>
            <person name="Goffeau A."/>
            <person name="Barbe V."/>
            <person name="Baret P."/>
            <person name="Baronian K."/>
            <person name="Beier S."/>
            <person name="Bleykasten C."/>
            <person name="Bode R."/>
            <person name="Casaregola S."/>
            <person name="Despons L."/>
            <person name="Fairhead C."/>
            <person name="Giersberg M."/>
            <person name="Gierski P."/>
            <person name="Hahnel U."/>
            <person name="Hartmann A."/>
            <person name="Jankowska D."/>
            <person name="Jubin C."/>
            <person name="Jung P."/>
            <person name="Lafontaine I."/>
            <person name="Leh-Louis V."/>
            <person name="Lemaire M."/>
            <person name="Marcet-Houben M."/>
            <person name="Mascher M."/>
            <person name="Morel G."/>
            <person name="Richard G.-F."/>
            <person name="Riechen J."/>
            <person name="Sacerdot C."/>
            <person name="Sarkar A."/>
            <person name="Savel G."/>
            <person name="Schacherer J."/>
            <person name="Sherman D."/>
            <person name="Straub M.-L."/>
            <person name="Stein N."/>
            <person name="Thierry A."/>
            <person name="Trautwein-Schult A."/>
            <person name="Westhof E."/>
            <person name="Worch S."/>
            <person name="Dujon B."/>
            <person name="Souciet J.-L."/>
            <person name="Wincker P."/>
            <person name="Scholz U."/>
            <person name="Neuveglise N."/>
        </authorList>
    </citation>
    <scope>NUCLEOTIDE SEQUENCE</scope>
    <source>
        <strain evidence="10">LS3</strain>
    </source>
</reference>
<feature type="transmembrane region" description="Helical" evidence="8">
    <location>
        <begin position="275"/>
        <end position="293"/>
    </location>
</feature>
<evidence type="ECO:0000256" key="4">
    <source>
        <dbReference type="ARBA" id="ARBA00022692"/>
    </source>
</evidence>
<organism evidence="10">
    <name type="scientific">Blastobotrys adeninivorans</name>
    <name type="common">Yeast</name>
    <name type="synonym">Arxula adeninivorans</name>
    <dbReference type="NCBI Taxonomy" id="409370"/>
    <lineage>
        <taxon>Eukaryota</taxon>
        <taxon>Fungi</taxon>
        <taxon>Dikarya</taxon>
        <taxon>Ascomycota</taxon>
        <taxon>Saccharomycotina</taxon>
        <taxon>Dipodascomycetes</taxon>
        <taxon>Dipodascales</taxon>
        <taxon>Trichomonascaceae</taxon>
        <taxon>Blastobotrys</taxon>
    </lineage>
</organism>
<evidence type="ECO:0000256" key="5">
    <source>
        <dbReference type="ARBA" id="ARBA00022989"/>
    </source>
</evidence>